<organism evidence="6 7">
    <name type="scientific">Erythroxylum novogranatense</name>
    <dbReference type="NCBI Taxonomy" id="1862640"/>
    <lineage>
        <taxon>Eukaryota</taxon>
        <taxon>Viridiplantae</taxon>
        <taxon>Streptophyta</taxon>
        <taxon>Embryophyta</taxon>
        <taxon>Tracheophyta</taxon>
        <taxon>Spermatophyta</taxon>
        <taxon>Magnoliopsida</taxon>
        <taxon>eudicotyledons</taxon>
        <taxon>Gunneridae</taxon>
        <taxon>Pentapetalae</taxon>
        <taxon>rosids</taxon>
        <taxon>fabids</taxon>
        <taxon>Malpighiales</taxon>
        <taxon>Erythroxylaceae</taxon>
        <taxon>Erythroxylum</taxon>
    </lineage>
</organism>
<keyword evidence="3 5" id="KW-1133">Transmembrane helix</keyword>
<evidence type="ECO:0000313" key="6">
    <source>
        <dbReference type="EMBL" id="KAJ8772304.1"/>
    </source>
</evidence>
<dbReference type="PANTHER" id="PTHR31444">
    <property type="entry name" value="OS11G0490100 PROTEIN"/>
    <property type="match status" value="1"/>
</dbReference>
<comment type="caution">
    <text evidence="6">The sequence shown here is derived from an EMBL/GenBank/DDBJ whole genome shotgun (WGS) entry which is preliminary data.</text>
</comment>
<evidence type="ECO:0000256" key="3">
    <source>
        <dbReference type="ARBA" id="ARBA00022989"/>
    </source>
</evidence>
<proteinExistence type="predicted"/>
<evidence type="ECO:0000256" key="4">
    <source>
        <dbReference type="ARBA" id="ARBA00023136"/>
    </source>
</evidence>
<evidence type="ECO:0000313" key="7">
    <source>
        <dbReference type="Proteomes" id="UP001159364"/>
    </source>
</evidence>
<dbReference type="Proteomes" id="UP001159364">
    <property type="component" value="Linkage Group LG02"/>
</dbReference>
<keyword evidence="2 5" id="KW-0812">Transmembrane</keyword>
<feature type="transmembrane region" description="Helical" evidence="5">
    <location>
        <begin position="50"/>
        <end position="67"/>
    </location>
</feature>
<keyword evidence="7" id="KW-1185">Reference proteome</keyword>
<evidence type="ECO:0000256" key="5">
    <source>
        <dbReference type="SAM" id="Phobius"/>
    </source>
</evidence>
<evidence type="ECO:0000256" key="2">
    <source>
        <dbReference type="ARBA" id="ARBA00022692"/>
    </source>
</evidence>
<reference evidence="6 7" key="1">
    <citation type="submission" date="2021-09" db="EMBL/GenBank/DDBJ databases">
        <title>Genomic insights and catalytic innovation underlie evolution of tropane alkaloids biosynthesis.</title>
        <authorList>
            <person name="Wang Y.-J."/>
            <person name="Tian T."/>
            <person name="Huang J.-P."/>
            <person name="Huang S.-X."/>
        </authorList>
    </citation>
    <scope>NUCLEOTIDE SEQUENCE [LARGE SCALE GENOMIC DNA]</scope>
    <source>
        <strain evidence="6">KIB-2018</strain>
        <tissue evidence="6">Leaf</tissue>
    </source>
</reference>
<protein>
    <recommendedName>
        <fullName evidence="8">Polysaccharide biosynthesis domain-containing protein</fullName>
    </recommendedName>
</protein>
<dbReference type="GO" id="GO:0000139">
    <property type="term" value="C:Golgi membrane"/>
    <property type="evidence" value="ECO:0007669"/>
    <property type="project" value="UniProtKB-SubCell"/>
</dbReference>
<dbReference type="NCBIfam" id="TIGR01627">
    <property type="entry name" value="A_thal_3515"/>
    <property type="match status" value="1"/>
</dbReference>
<accession>A0AAV8U2F0</accession>
<dbReference type="AlphaFoldDB" id="A0AAV8U2F0"/>
<dbReference type="Pfam" id="PF21729">
    <property type="entry name" value="IRX15_IRX15L_GXM"/>
    <property type="match status" value="1"/>
</dbReference>
<comment type="subcellular location">
    <subcellularLocation>
        <location evidence="1">Golgi apparatus membrane</location>
        <topology evidence="1">Single-pass membrane protein</topology>
    </subcellularLocation>
</comment>
<evidence type="ECO:0008006" key="8">
    <source>
        <dbReference type="Google" id="ProtNLM"/>
    </source>
</evidence>
<sequence>MPPEVPHHRFVVAPLVTLQSPSSPEAEVHLLTGRKYFRATQGMNVPGRRYILLLVFILSTISVLRLLRLAITTSTSSSPLPALHTSQQKCSHPSPACDNVPSHRLSNLRTQHNTSANLTEMEFKLLSNLIIKKPYMKLSSINSGGITIFLEDDPEKISSIKEQFNSTRIYKVEHRIPSKEAYNLLKNARKSTACAPRSGILQNSTCKLALKNLPPEVYLLKWDVIVVDGPSGHSLEAPGRMASIYTASMIARAGNTVDVVVHDTHRTIEKWFSWEFLGDDNLVSSKGKLWNFRITGISNSTRF</sequence>
<keyword evidence="4 5" id="KW-0472">Membrane</keyword>
<dbReference type="InterPro" id="IPR006514">
    <property type="entry name" value="IRX15/GXM/AGM"/>
</dbReference>
<gene>
    <name evidence="6" type="ORF">K2173_027481</name>
</gene>
<dbReference type="GO" id="GO:0045492">
    <property type="term" value="P:xylan biosynthetic process"/>
    <property type="evidence" value="ECO:0007669"/>
    <property type="project" value="InterPro"/>
</dbReference>
<evidence type="ECO:0000256" key="1">
    <source>
        <dbReference type="ARBA" id="ARBA00004194"/>
    </source>
</evidence>
<dbReference type="EMBL" id="JAIWQS010000002">
    <property type="protein sequence ID" value="KAJ8772304.1"/>
    <property type="molecule type" value="Genomic_DNA"/>
</dbReference>
<name>A0AAV8U2F0_9ROSI</name>